<feature type="region of interest" description="Disordered" evidence="1">
    <location>
        <begin position="93"/>
        <end position="119"/>
    </location>
</feature>
<dbReference type="CTD" id="728637"/>
<evidence type="ECO:0000313" key="3">
    <source>
        <dbReference type="RefSeq" id="XP_030068898.1"/>
    </source>
</evidence>
<dbReference type="GO" id="GO:0010789">
    <property type="term" value="P:meiotic sister chromatid cohesion involved in meiosis I"/>
    <property type="evidence" value="ECO:0007669"/>
    <property type="project" value="TreeGrafter"/>
</dbReference>
<dbReference type="OrthoDB" id="8443315at2759"/>
<dbReference type="GO" id="GO:0007060">
    <property type="term" value="P:male meiosis chromosome segregation"/>
    <property type="evidence" value="ECO:0007669"/>
    <property type="project" value="TreeGrafter"/>
</dbReference>
<dbReference type="GeneID" id="115476591"/>
<dbReference type="InterPro" id="IPR034545">
    <property type="entry name" value="Meikin"/>
</dbReference>
<dbReference type="RefSeq" id="XP_030068898.1">
    <property type="nucleotide sequence ID" value="XM_030213038.1"/>
</dbReference>
<keyword evidence="2" id="KW-1185">Reference proteome</keyword>
<dbReference type="GO" id="GO:0016321">
    <property type="term" value="P:female meiosis chromosome segregation"/>
    <property type="evidence" value="ECO:0007669"/>
    <property type="project" value="TreeGrafter"/>
</dbReference>
<dbReference type="PANTHER" id="PTHR38006">
    <property type="entry name" value="MEIOSIS-SPECIFIC KINETOCHORE PROTEIN"/>
    <property type="match status" value="1"/>
</dbReference>
<dbReference type="InParanoid" id="A0A6P7YVA0"/>
<organism evidence="2 3">
    <name type="scientific">Microcaecilia unicolor</name>
    <dbReference type="NCBI Taxonomy" id="1415580"/>
    <lineage>
        <taxon>Eukaryota</taxon>
        <taxon>Metazoa</taxon>
        <taxon>Chordata</taxon>
        <taxon>Craniata</taxon>
        <taxon>Vertebrata</taxon>
        <taxon>Euteleostomi</taxon>
        <taxon>Amphibia</taxon>
        <taxon>Gymnophiona</taxon>
        <taxon>Siphonopidae</taxon>
        <taxon>Microcaecilia</taxon>
    </lineage>
</organism>
<sequence length="468" mass="52461">MANVGSKKVQLARCLSPIPKRSLTRGRRSAMKCSPALHLRPRTVSRRFKKTTVVETLNKIEESCELNTTYISKVKEQSFQLCVVENADEADKNTVHQSCREENFSERNESPPGSSEGMTLPTGVSSFLLDCLDSLPVSETTEPVNSDINSCLSPEEFRGAEECSDLKRTIKSHAVDWLTYKNSTLLDSSKALNIDLVAQITNLSAILEPSSKDNRAEKRLREQLKGESSSTAQHVSTIVAGKKVCKLVSAREKTPKHSKSVCPVFERPVSKDILKSKYIKCKKKVDFSNCLDNEMPSCDVRRSKMEMSNNSTGVTAEGLQVRTSEPEKCKNSSRRILVTNRQVLTSIPFLRREDLVMDLSPVCMSSLEDELMVNTTGPFVCSSEIVPAHLSTDEFTRYQTLFKTLEICSVIRAPESHDPQCSAERFPVDENVLALMKKLPIDDIIRFEDQKQIFPVNQIAQEEKKTTL</sequence>
<dbReference type="GO" id="GO:0000776">
    <property type="term" value="C:kinetochore"/>
    <property type="evidence" value="ECO:0007669"/>
    <property type="project" value="InterPro"/>
</dbReference>
<dbReference type="FunCoup" id="A0A6P7YVA0">
    <property type="interactions" value="21"/>
</dbReference>
<proteinExistence type="predicted"/>
<evidence type="ECO:0000313" key="2">
    <source>
        <dbReference type="Proteomes" id="UP000515156"/>
    </source>
</evidence>
<dbReference type="PANTHER" id="PTHR38006:SF1">
    <property type="entry name" value="MEIOSIS-SPECIFIC KINETOCHORE PROTEIN"/>
    <property type="match status" value="1"/>
</dbReference>
<dbReference type="KEGG" id="muo:115476591"/>
<gene>
    <name evidence="3" type="primary">MEIKIN</name>
</gene>
<name>A0A6P7YVA0_9AMPH</name>
<protein>
    <submittedName>
        <fullName evidence="3">Meiosis-specific kinetochore protein isoform X1</fullName>
    </submittedName>
</protein>
<dbReference type="GO" id="GO:0051754">
    <property type="term" value="P:meiotic sister chromatid cohesion, centromeric"/>
    <property type="evidence" value="ECO:0007669"/>
    <property type="project" value="InterPro"/>
</dbReference>
<feature type="compositionally biased region" description="Basic and acidic residues" evidence="1">
    <location>
        <begin position="93"/>
        <end position="109"/>
    </location>
</feature>
<reference evidence="3" key="1">
    <citation type="submission" date="2025-08" db="UniProtKB">
        <authorList>
            <consortium name="RefSeq"/>
        </authorList>
    </citation>
    <scope>IDENTIFICATION</scope>
</reference>
<evidence type="ECO:0000256" key="1">
    <source>
        <dbReference type="SAM" id="MobiDB-lite"/>
    </source>
</evidence>
<accession>A0A6P7YVA0</accession>
<dbReference type="GO" id="GO:0045143">
    <property type="term" value="P:homologous chromosome segregation"/>
    <property type="evidence" value="ECO:0007669"/>
    <property type="project" value="TreeGrafter"/>
</dbReference>
<dbReference type="AlphaFoldDB" id="A0A6P7YVA0"/>
<dbReference type="Proteomes" id="UP000515156">
    <property type="component" value="Chromosome 8"/>
</dbReference>